<dbReference type="InParanoid" id="A0A3P8V0X2"/>
<dbReference type="Pfam" id="PF00207">
    <property type="entry name" value="A2M"/>
    <property type="match status" value="1"/>
</dbReference>
<keyword evidence="3" id="KW-0722">Serine protease inhibitor</keyword>
<dbReference type="InterPro" id="IPR036595">
    <property type="entry name" value="A-macroglobulin_rcpt-bd_sf"/>
</dbReference>
<dbReference type="OMA" id="PEKGRMD"/>
<dbReference type="InterPro" id="IPR013783">
    <property type="entry name" value="Ig-like_fold"/>
</dbReference>
<evidence type="ECO:0000259" key="6">
    <source>
        <dbReference type="SMART" id="SM01360"/>
    </source>
</evidence>
<dbReference type="Gene3D" id="2.60.40.1930">
    <property type="match status" value="2"/>
</dbReference>
<dbReference type="GO" id="GO:0005615">
    <property type="term" value="C:extracellular space"/>
    <property type="evidence" value="ECO:0007669"/>
    <property type="project" value="InterPro"/>
</dbReference>
<evidence type="ECO:0000256" key="4">
    <source>
        <dbReference type="ARBA" id="ARBA00023157"/>
    </source>
</evidence>
<proteinExistence type="inferred from homology"/>
<evidence type="ECO:0000256" key="1">
    <source>
        <dbReference type="ARBA" id="ARBA00010952"/>
    </source>
</evidence>
<organism evidence="8 9">
    <name type="scientific">Cynoglossus semilaevis</name>
    <name type="common">Tongue sole</name>
    <dbReference type="NCBI Taxonomy" id="244447"/>
    <lineage>
        <taxon>Eukaryota</taxon>
        <taxon>Metazoa</taxon>
        <taxon>Chordata</taxon>
        <taxon>Craniata</taxon>
        <taxon>Vertebrata</taxon>
        <taxon>Euteleostomi</taxon>
        <taxon>Actinopterygii</taxon>
        <taxon>Neopterygii</taxon>
        <taxon>Teleostei</taxon>
        <taxon>Neoteleostei</taxon>
        <taxon>Acanthomorphata</taxon>
        <taxon>Carangaria</taxon>
        <taxon>Pleuronectiformes</taxon>
        <taxon>Pleuronectoidei</taxon>
        <taxon>Cynoglossidae</taxon>
        <taxon>Cynoglossinae</taxon>
        <taxon>Cynoglossus</taxon>
    </lineage>
</organism>
<keyword evidence="9" id="KW-1185">Reference proteome</keyword>
<dbReference type="InterPro" id="IPR047565">
    <property type="entry name" value="Alpha-macroglob_thiol-ester_cl"/>
</dbReference>
<dbReference type="GO" id="GO:0004867">
    <property type="term" value="F:serine-type endopeptidase inhibitor activity"/>
    <property type="evidence" value="ECO:0007669"/>
    <property type="project" value="UniProtKB-KW"/>
</dbReference>
<name>A0A3P8V0X2_CYNSE</name>
<dbReference type="InterPro" id="IPR019742">
    <property type="entry name" value="MacrogloblnA2_CS"/>
</dbReference>
<evidence type="ECO:0000313" key="9">
    <source>
        <dbReference type="Proteomes" id="UP000265120"/>
    </source>
</evidence>
<dbReference type="SMART" id="SM01360">
    <property type="entry name" value="A2M"/>
    <property type="match status" value="1"/>
</dbReference>
<evidence type="ECO:0000313" key="8">
    <source>
        <dbReference type="Ensembl" id="ENSCSEP00000007744.1"/>
    </source>
</evidence>
<dbReference type="InterPro" id="IPR041555">
    <property type="entry name" value="MG3"/>
</dbReference>
<dbReference type="SMART" id="SM01359">
    <property type="entry name" value="A2M_N_2"/>
    <property type="match status" value="1"/>
</dbReference>
<reference evidence="8" key="2">
    <citation type="submission" date="2025-08" db="UniProtKB">
        <authorList>
            <consortium name="Ensembl"/>
        </authorList>
    </citation>
    <scope>IDENTIFICATION</scope>
</reference>
<evidence type="ECO:0008006" key="10">
    <source>
        <dbReference type="Google" id="ProtNLM"/>
    </source>
</evidence>
<dbReference type="InterPro" id="IPR008930">
    <property type="entry name" value="Terpenoid_cyclase/PrenylTrfase"/>
</dbReference>
<reference evidence="8 9" key="1">
    <citation type="journal article" date="2014" name="Nat. Genet.">
        <title>Whole-genome sequence of a flatfish provides insights into ZW sex chromosome evolution and adaptation to a benthic lifestyle.</title>
        <authorList>
            <person name="Chen S."/>
            <person name="Zhang G."/>
            <person name="Shao C."/>
            <person name="Huang Q."/>
            <person name="Liu G."/>
            <person name="Zhang P."/>
            <person name="Song W."/>
            <person name="An N."/>
            <person name="Chalopin D."/>
            <person name="Volff J.N."/>
            <person name="Hong Y."/>
            <person name="Li Q."/>
            <person name="Sha Z."/>
            <person name="Zhou H."/>
            <person name="Xie M."/>
            <person name="Yu Q."/>
            <person name="Liu Y."/>
            <person name="Xiang H."/>
            <person name="Wang N."/>
            <person name="Wu K."/>
            <person name="Yang C."/>
            <person name="Zhou Q."/>
            <person name="Liao X."/>
            <person name="Yang L."/>
            <person name="Hu Q."/>
            <person name="Zhang J."/>
            <person name="Meng L."/>
            <person name="Jin L."/>
            <person name="Tian Y."/>
            <person name="Lian J."/>
            <person name="Yang J."/>
            <person name="Miao G."/>
            <person name="Liu S."/>
            <person name="Liang Z."/>
            <person name="Yan F."/>
            <person name="Li Y."/>
            <person name="Sun B."/>
            <person name="Zhang H."/>
            <person name="Zhang J."/>
            <person name="Zhu Y."/>
            <person name="Du M."/>
            <person name="Zhao Y."/>
            <person name="Schartl M."/>
            <person name="Tang Q."/>
            <person name="Wang J."/>
        </authorList>
    </citation>
    <scope>NUCLEOTIDE SEQUENCE</scope>
</reference>
<evidence type="ECO:0000259" key="5">
    <source>
        <dbReference type="SMART" id="SM01359"/>
    </source>
</evidence>
<dbReference type="InterPro" id="IPR014756">
    <property type="entry name" value="Ig_E-set"/>
</dbReference>
<dbReference type="Pfam" id="PF17791">
    <property type="entry name" value="MG3"/>
    <property type="match status" value="1"/>
</dbReference>
<dbReference type="Ensembl" id="ENSCSET00000007825.1">
    <property type="protein sequence ID" value="ENSCSEP00000007744.1"/>
    <property type="gene ID" value="ENSCSEG00000004981.1"/>
</dbReference>
<reference evidence="8" key="3">
    <citation type="submission" date="2025-09" db="UniProtKB">
        <authorList>
            <consortium name="Ensembl"/>
        </authorList>
    </citation>
    <scope>IDENTIFICATION</scope>
</reference>
<dbReference type="STRING" id="244447.ENSCSEP00000007744"/>
<dbReference type="InterPro" id="IPR009048">
    <property type="entry name" value="A-macroglobulin_rcpt-bd"/>
</dbReference>
<comment type="similarity">
    <text evidence="1">Belongs to the protease inhibitor I39 (alpha-2-macroglobulin) family.</text>
</comment>
<sequence length="1315" mass="145141">MLTDIRQHYYYFKSKSKNVLIAVFEDSHFDSTCSKCRIFAVTVTSRVTAGQQENLCAQVHGPTEPVKLLVSLEMSSSSTVILEESVPVVSSRTVASVNVTVQGATESMNKKSKIVILPPDFIHIVQTDKPIYKPGQTGRYMMDRTPFFKLNILSDPADNRIAQWLDKPIGSGILDLSHPMIPEAAEGQYRITATTDRGEEITHTFEIKEYVLPKYEVKVYLPNVVSILEPEATVKICAKKPRGLLCFLIAFASHISVCICSSWKKMAVPHTFYTSLNFLFQIAFQTTLKSVLKYQRMVQVGGRTPVTAFVYQRMVQVGGRPHASDCICSQEPSTISYFSLFPAGVTLKGSATTSVTHILRTASFEDLVATYKPGIPFEGKVFSCTSDLFFLRSPEMYKLITDAKGFASFSLNTSLWNGHIQLKVVENQSEHSPEYRHALTYILPFYSKSSSFVKLVQIKEELSCGQDATLHVQYIIKGEELKAGQEVLDFFYLVSNKGEFTIQLKEVTKLAPFAQVVVYTVMPSGEAVADSQDYPVGLCLNNKVSLKFSSAQSLPAEKTTLSLQAQPGSMCSVRAIDQSVLLLKAEQELSVQHVRQPTSLPINEDSDGPIAMAYDMMPETNVMNAVIPIRKKKETVRTFFPETWIWDLIPVGDSGAVNVEKTVPDTITKWAAGAFCVSSVGLGISPNTGLTAFQPFFVSLTLPYSVIRGEVFTLKATVFNYLSQCIMVNVRLADSSQFTSRNCDGCQYTVCLCDQESKTFSWIVTPTDLGEVKVKVSAEAMKTNELCGNEVVTVPEVGQIDTVVRPLLVEVCFCSCVVSEGPAEKHISLQLPEVFVAGSARASVSVLGDLMGRAMKNLDKLLAMPYGCGEQNMVLFAPNIFILNYLKSTGQLTQQIQDKATRFLESGRNFFFGDLFGFYCDQTLTAFVMKSFGGARPYIFIDPRHIAEARSWLSMHQDPDGCIHSVGRLLHNGMKGGVSDDVSLTAYIIAAMLELNDSITDPVVGRGLMCLKAAANKQMDNLYTTALLSYTFTLAGDEEMRSKLITYLNQASKFESKTGEPKGASEKGLDSLEVEMTSYMLLALHSGPALSNFGLDYSSSIVRWLAQQQNPYGGFSSTQVRHTTLAKYGASTYSEGGQTTVTVTSAGGLNKEFLVDQSNRLLYQSEKLSETPGEYTVRAEGQSCVMAQTGQMMITVIHSHTDPVSVCVCVCRYQGSRDETNMVIINIKLLSGYILEKSSLGLVSADVTHKTVCNQNMIHSVTLEENIPVRNLKPAVVKIYDYYQTSDEATTEYNSPCAESKFSITLYTLAFTQTL</sequence>
<dbReference type="PANTHER" id="PTHR11412">
    <property type="entry name" value="MACROGLOBULIN / COMPLEMENT"/>
    <property type="match status" value="1"/>
</dbReference>
<keyword evidence="4" id="KW-1015">Disulfide bond</keyword>
<dbReference type="Proteomes" id="UP000265120">
    <property type="component" value="Chromosome 4"/>
</dbReference>
<dbReference type="Gene3D" id="2.60.120.1540">
    <property type="match status" value="1"/>
</dbReference>
<dbReference type="SUPFAM" id="SSF48239">
    <property type="entry name" value="Terpenoid cyclases/Protein prenyltransferases"/>
    <property type="match status" value="1"/>
</dbReference>
<dbReference type="SUPFAM" id="SSF49410">
    <property type="entry name" value="Alpha-macroglobulin receptor domain"/>
    <property type="match status" value="1"/>
</dbReference>
<dbReference type="Pfam" id="PF07677">
    <property type="entry name" value="A2M_recep"/>
    <property type="match status" value="1"/>
</dbReference>
<feature type="domain" description="Alpha-macroglobulin receptor-binding" evidence="7">
    <location>
        <begin position="1220"/>
        <end position="1293"/>
    </location>
</feature>
<dbReference type="SMART" id="SM01361">
    <property type="entry name" value="A2M_recep"/>
    <property type="match status" value="1"/>
</dbReference>
<feature type="domain" description="Alpha-2-macroglobulin bait region" evidence="5">
    <location>
        <begin position="453"/>
        <end position="583"/>
    </location>
</feature>
<dbReference type="InterPro" id="IPR011626">
    <property type="entry name" value="Alpha-macroglobulin_TED"/>
</dbReference>
<dbReference type="InterPro" id="IPR011625">
    <property type="entry name" value="A2M_N_BRD"/>
</dbReference>
<protein>
    <recommendedName>
        <fullName evidence="10">Alpha-2-macroglobulin-like 1</fullName>
    </recommendedName>
</protein>
<dbReference type="GO" id="GO:0007399">
    <property type="term" value="P:nervous system development"/>
    <property type="evidence" value="ECO:0007669"/>
    <property type="project" value="UniProtKB-ARBA"/>
</dbReference>
<keyword evidence="2" id="KW-0646">Protease inhibitor</keyword>
<dbReference type="PANTHER" id="PTHR11412:SF160">
    <property type="entry name" value="ALPHA-2-MACROGLOBULIN-LIKE PROTEIN 1"/>
    <property type="match status" value="1"/>
</dbReference>
<dbReference type="Gene3D" id="2.60.40.10">
    <property type="entry name" value="Immunoglobulins"/>
    <property type="match status" value="1"/>
</dbReference>
<dbReference type="Pfam" id="PF07703">
    <property type="entry name" value="A2M_BRD"/>
    <property type="match status" value="1"/>
</dbReference>
<evidence type="ECO:0000259" key="7">
    <source>
        <dbReference type="SMART" id="SM01361"/>
    </source>
</evidence>
<feature type="domain" description="Alpha-2-macroglobulin" evidence="6">
    <location>
        <begin position="643"/>
        <end position="732"/>
    </location>
</feature>
<dbReference type="SUPFAM" id="SSF81296">
    <property type="entry name" value="E set domains"/>
    <property type="match status" value="1"/>
</dbReference>
<dbReference type="Pfam" id="PF07678">
    <property type="entry name" value="TED_complement"/>
    <property type="match status" value="1"/>
</dbReference>
<dbReference type="SMART" id="SM01419">
    <property type="entry name" value="Thiol-ester_cl"/>
    <property type="match status" value="1"/>
</dbReference>
<dbReference type="Gene3D" id="2.60.40.690">
    <property type="entry name" value="Alpha-macroglobulin, receptor-binding domain"/>
    <property type="match status" value="1"/>
</dbReference>
<dbReference type="InterPro" id="IPR050473">
    <property type="entry name" value="A2M/Complement_sys"/>
</dbReference>
<dbReference type="PROSITE" id="PS00477">
    <property type="entry name" value="ALPHA_2_MACROGLOBULIN"/>
    <property type="match status" value="1"/>
</dbReference>
<accession>A0A3P8V0X2</accession>
<evidence type="ECO:0000256" key="3">
    <source>
        <dbReference type="ARBA" id="ARBA00022900"/>
    </source>
</evidence>
<dbReference type="GeneTree" id="ENSGT00940000154904"/>
<dbReference type="Gene3D" id="2.20.130.20">
    <property type="match status" value="2"/>
</dbReference>
<dbReference type="Gene3D" id="1.50.10.20">
    <property type="match status" value="1"/>
</dbReference>
<dbReference type="InterPro" id="IPR001599">
    <property type="entry name" value="Macroglobln_a2"/>
</dbReference>
<evidence type="ECO:0000256" key="2">
    <source>
        <dbReference type="ARBA" id="ARBA00022690"/>
    </source>
</evidence>